<name>A0A9W4SMS5_9GLOM</name>
<keyword evidence="2" id="KW-1185">Reference proteome</keyword>
<dbReference type="PROSITE" id="PS51257">
    <property type="entry name" value="PROKAR_LIPOPROTEIN"/>
    <property type="match status" value="1"/>
</dbReference>
<dbReference type="AlphaFoldDB" id="A0A9W4SMS5"/>
<reference evidence="1" key="1">
    <citation type="submission" date="2022-08" db="EMBL/GenBank/DDBJ databases">
        <authorList>
            <person name="Kallberg Y."/>
            <person name="Tangrot J."/>
            <person name="Rosling A."/>
        </authorList>
    </citation>
    <scope>NUCLEOTIDE SEQUENCE</scope>
    <source>
        <strain evidence="1">Wild A</strain>
    </source>
</reference>
<evidence type="ECO:0000313" key="1">
    <source>
        <dbReference type="EMBL" id="CAI2172701.1"/>
    </source>
</evidence>
<dbReference type="OrthoDB" id="10536510at2759"/>
<organism evidence="1 2">
    <name type="scientific">Funneliformis geosporum</name>
    <dbReference type="NCBI Taxonomy" id="1117311"/>
    <lineage>
        <taxon>Eukaryota</taxon>
        <taxon>Fungi</taxon>
        <taxon>Fungi incertae sedis</taxon>
        <taxon>Mucoromycota</taxon>
        <taxon>Glomeromycotina</taxon>
        <taxon>Glomeromycetes</taxon>
        <taxon>Glomerales</taxon>
        <taxon>Glomeraceae</taxon>
        <taxon>Funneliformis</taxon>
    </lineage>
</organism>
<gene>
    <name evidence="1" type="ORF">FWILDA_LOCUS5713</name>
</gene>
<sequence>MHFKGFDSDPTLIILTISTSCFPEVNLEVASSINDNGTFANLLKEELNSTNLPDMNYQCISSPTWHVISKGINEGLAVFTIKNLSCSIYMFR</sequence>
<evidence type="ECO:0000313" key="2">
    <source>
        <dbReference type="Proteomes" id="UP001153678"/>
    </source>
</evidence>
<proteinExistence type="predicted"/>
<accession>A0A9W4SMS5</accession>
<dbReference type="EMBL" id="CAMKVN010000970">
    <property type="protein sequence ID" value="CAI2172701.1"/>
    <property type="molecule type" value="Genomic_DNA"/>
</dbReference>
<protein>
    <submittedName>
        <fullName evidence="1">2226_t:CDS:1</fullName>
    </submittedName>
</protein>
<comment type="caution">
    <text evidence="1">The sequence shown here is derived from an EMBL/GenBank/DDBJ whole genome shotgun (WGS) entry which is preliminary data.</text>
</comment>
<dbReference type="Proteomes" id="UP001153678">
    <property type="component" value="Unassembled WGS sequence"/>
</dbReference>